<gene>
    <name evidence="6" type="ORF">PHYBLDRAFT_179517</name>
</gene>
<dbReference type="GO" id="GO:0070939">
    <property type="term" value="C:Dsl1/NZR complex"/>
    <property type="evidence" value="ECO:0007669"/>
    <property type="project" value="TreeGrafter"/>
</dbReference>
<name>A0A162Y4Y4_PHYB8</name>
<protein>
    <recommendedName>
        <fullName evidence="5">Sec39 domain-containing protein</fullName>
    </recommendedName>
</protein>
<dbReference type="GeneID" id="28999065"/>
<evidence type="ECO:0000313" key="6">
    <source>
        <dbReference type="EMBL" id="OAD78315.1"/>
    </source>
</evidence>
<evidence type="ECO:0000256" key="1">
    <source>
        <dbReference type="ARBA" id="ARBA00004240"/>
    </source>
</evidence>
<dbReference type="PANTHER" id="PTHR15922:SF2">
    <property type="entry name" value="NBAS SUBUNIT OF NRZ TETHERING COMPLEX"/>
    <property type="match status" value="1"/>
</dbReference>
<dbReference type="Pfam" id="PF08314">
    <property type="entry name" value="Sec39"/>
    <property type="match status" value="1"/>
</dbReference>
<dbReference type="EMBL" id="KV440973">
    <property type="protein sequence ID" value="OAD78315.1"/>
    <property type="molecule type" value="Genomic_DNA"/>
</dbReference>
<comment type="subcellular location">
    <subcellularLocation>
        <location evidence="1">Endoplasmic reticulum</location>
    </subcellularLocation>
</comment>
<dbReference type="VEuPathDB" id="FungiDB:PHYBLDRAFT_179517"/>
<dbReference type="PANTHER" id="PTHR15922">
    <property type="entry name" value="NEUROBLASTOMA-AMPLIFIED SEQUENCE"/>
    <property type="match status" value="1"/>
</dbReference>
<accession>A0A162Y4Y4</accession>
<evidence type="ECO:0000259" key="5">
    <source>
        <dbReference type="Pfam" id="PF08314"/>
    </source>
</evidence>
<dbReference type="InParanoid" id="A0A162Y4Y4"/>
<dbReference type="AlphaFoldDB" id="A0A162Y4Y4"/>
<evidence type="ECO:0000256" key="2">
    <source>
        <dbReference type="ARBA" id="ARBA00022448"/>
    </source>
</evidence>
<dbReference type="GO" id="GO:0000149">
    <property type="term" value="F:SNARE binding"/>
    <property type="evidence" value="ECO:0007669"/>
    <property type="project" value="TreeGrafter"/>
</dbReference>
<keyword evidence="7" id="KW-1185">Reference proteome</keyword>
<reference evidence="7" key="1">
    <citation type="submission" date="2015-06" db="EMBL/GenBank/DDBJ databases">
        <title>Expansion of signal transduction pathways in fungi by whole-genome duplication.</title>
        <authorList>
            <consortium name="DOE Joint Genome Institute"/>
            <person name="Corrochano L.M."/>
            <person name="Kuo A."/>
            <person name="Marcet-Houben M."/>
            <person name="Polaino S."/>
            <person name="Salamov A."/>
            <person name="Villalobos J.M."/>
            <person name="Alvarez M.I."/>
            <person name="Avalos J."/>
            <person name="Benito E.P."/>
            <person name="Benoit I."/>
            <person name="Burger G."/>
            <person name="Camino L.P."/>
            <person name="Canovas D."/>
            <person name="Cerda-Olmedo E."/>
            <person name="Cheng J.-F."/>
            <person name="Dominguez A."/>
            <person name="Elias M."/>
            <person name="Eslava A.P."/>
            <person name="Glaser F."/>
            <person name="Grimwood J."/>
            <person name="Gutierrez G."/>
            <person name="Heitman J."/>
            <person name="Henrissat B."/>
            <person name="Iturriaga E.A."/>
            <person name="Lang B.F."/>
            <person name="Lavin J.L."/>
            <person name="Lee S."/>
            <person name="Li W."/>
            <person name="Lindquist E."/>
            <person name="Lopez-Garcia S."/>
            <person name="Luque E.M."/>
            <person name="Marcos A.T."/>
            <person name="Martin J."/>
            <person name="McCluskey K."/>
            <person name="Medina H.R."/>
            <person name="Miralles-Duran A."/>
            <person name="Miyazaki A."/>
            <person name="Munoz-Torres E."/>
            <person name="Oguiza J.A."/>
            <person name="Ohm R."/>
            <person name="Olmedo M."/>
            <person name="Orejas M."/>
            <person name="Ortiz-Castellanos L."/>
            <person name="Pisabarro A.G."/>
            <person name="Rodriguez-Romero J."/>
            <person name="Ruiz-Herrera J."/>
            <person name="Ruiz-Vazquez R."/>
            <person name="Sanz C."/>
            <person name="Schackwitz W."/>
            <person name="Schmutz J."/>
            <person name="Shahriari M."/>
            <person name="Shelest E."/>
            <person name="Silva-Franco F."/>
            <person name="Soanes D."/>
            <person name="Syed K."/>
            <person name="Tagua V.G."/>
            <person name="Talbot N.J."/>
            <person name="Thon M."/>
            <person name="De vries R.P."/>
            <person name="Wiebenga A."/>
            <person name="Yadav J.S."/>
            <person name="Braun E.L."/>
            <person name="Baker S."/>
            <person name="Garre V."/>
            <person name="Horwitz B."/>
            <person name="Torres-Martinez S."/>
            <person name="Idnurm A."/>
            <person name="Herrera-Estrella A."/>
            <person name="Gabaldon T."/>
            <person name="Grigoriev I.V."/>
        </authorList>
    </citation>
    <scope>NUCLEOTIDE SEQUENCE [LARGE SCALE GENOMIC DNA]</scope>
    <source>
        <strain evidence="7">NRRL 1555(-)</strain>
    </source>
</reference>
<dbReference type="STRING" id="763407.A0A162Y4Y4"/>
<evidence type="ECO:0000256" key="4">
    <source>
        <dbReference type="ARBA" id="ARBA00022927"/>
    </source>
</evidence>
<dbReference type="GO" id="GO:0006890">
    <property type="term" value="P:retrograde vesicle-mediated transport, Golgi to endoplasmic reticulum"/>
    <property type="evidence" value="ECO:0007669"/>
    <property type="project" value="InterPro"/>
</dbReference>
<dbReference type="InterPro" id="IPR013244">
    <property type="entry name" value="Sec39_domain"/>
</dbReference>
<sequence length="933" mass="107068">MDPPTPKDFLYHLTQGNYQAALDLANELNLDKDIVYKSQWDNLDKKVISSKDIQLLEAVQDDAWVIAQCLETIANPWQIELQILNLGNTRAQERTQPIISDWEFNPDETVITDQDKVWLRSRLYFLRYLDRLSTFVKIWSNSPETQKTNSFAESYGQFRDCNLIAQAIDYARTENNIGLDAIFMHHGQEVLPQRLFILSQIPETADPSRFDLPHVSVDHEDRWIEEPWRPEKDPVESEAFSNIDQLVPDHINYLSRLQQSIQSTEYPTSAKVIAQWYKDRAHAMDSVGLSSQALELIRYAQVMGVSSLEDTANDYEWLCKYVYSSQTLTQNEDQIITLDQFKRMGSFEILEGLLSDTNTNRIVDDMKRMVLPWLEVCRKRQSIDTTDTKDNDYEEEDDERPEFLLYRWLLDESTEHLSWCCQVFEYSKPSLPVEERIIKDEIDLSRLVLAVVYSSDGSMEYLVRIFECLPIFETEDTDPVEPVNMASLLPLAGTPLGLFTALQSVGRNELTPIMDLLQTHLMAAEVLARYHATVPLRWYLSDQTAETQRQLCIRMASQAAGGVESGGAQFDRDDDWRELLDDMLRLYEDGNGIFGKLAPVEIMEIFYSSLLRCGRFRLANELMLGSTVGRIMDINKAEKLVIDAEREFFDNATTGNMYAGNMKMALDCLKVLPATSEIKKEIDLIEATHALTSEYRIADRSGNVLMPIQIRQASNRLDLISKLINTRQGIYRQHEDVLKLTHKLGYQNDTLAQVKVLSMLAGAALVDEEYETSFKLCQATVEKAQLDLPQKPKSYKDEMKQAAWQICFNFGKMDAYCDYNRRMDALAMALVLSPVEYVHDVLIVWRKLEQERAASGLPVDDPMSLDMSRYDAQAQESYGWNGLLQNTKKHQWSLGDLLKGSVHHDDSSSGNDKGINGVRKRDQLRNMVGGWLF</sequence>
<organism evidence="6 7">
    <name type="scientific">Phycomyces blakesleeanus (strain ATCC 8743b / DSM 1359 / FGSC 10004 / NBRC 33097 / NRRL 1555)</name>
    <dbReference type="NCBI Taxonomy" id="763407"/>
    <lineage>
        <taxon>Eukaryota</taxon>
        <taxon>Fungi</taxon>
        <taxon>Fungi incertae sedis</taxon>
        <taxon>Mucoromycota</taxon>
        <taxon>Mucoromycotina</taxon>
        <taxon>Mucoromycetes</taxon>
        <taxon>Mucorales</taxon>
        <taxon>Phycomycetaceae</taxon>
        <taxon>Phycomyces</taxon>
    </lineage>
</organism>
<keyword evidence="4" id="KW-0653">Protein transport</keyword>
<dbReference type="Proteomes" id="UP000077315">
    <property type="component" value="Unassembled WGS sequence"/>
</dbReference>
<dbReference type="RefSeq" id="XP_018296355.1">
    <property type="nucleotide sequence ID" value="XM_018438159.1"/>
</dbReference>
<keyword evidence="3" id="KW-0256">Endoplasmic reticulum</keyword>
<feature type="domain" description="Sec39" evidence="5">
    <location>
        <begin position="165"/>
        <end position="852"/>
    </location>
</feature>
<evidence type="ECO:0000256" key="3">
    <source>
        <dbReference type="ARBA" id="ARBA00022824"/>
    </source>
</evidence>
<keyword evidence="2" id="KW-0813">Transport</keyword>
<evidence type="ECO:0000313" key="7">
    <source>
        <dbReference type="Proteomes" id="UP000077315"/>
    </source>
</evidence>
<dbReference type="OrthoDB" id="27490at2759"/>
<dbReference type="GO" id="GO:0015031">
    <property type="term" value="P:protein transport"/>
    <property type="evidence" value="ECO:0007669"/>
    <property type="project" value="UniProtKB-KW"/>
</dbReference>
<proteinExistence type="predicted"/>